<evidence type="ECO:0000256" key="1">
    <source>
        <dbReference type="SAM" id="MobiDB-lite"/>
    </source>
</evidence>
<evidence type="ECO:0000313" key="2">
    <source>
        <dbReference type="EMBL" id="CAB9523197.1"/>
    </source>
</evidence>
<keyword evidence="3" id="KW-1185">Reference proteome</keyword>
<dbReference type="Proteomes" id="UP001153069">
    <property type="component" value="Unassembled WGS sequence"/>
</dbReference>
<feature type="compositionally biased region" description="Polar residues" evidence="1">
    <location>
        <begin position="375"/>
        <end position="387"/>
    </location>
</feature>
<feature type="compositionally biased region" description="Polar residues" evidence="1">
    <location>
        <begin position="109"/>
        <end position="122"/>
    </location>
</feature>
<feature type="compositionally biased region" description="Low complexity" evidence="1">
    <location>
        <begin position="357"/>
        <end position="374"/>
    </location>
</feature>
<sequence>MRNLYLGSDLKDKLLTAKQMEAHCPALLECNNRYHSRCRLNQDFLHPATCTNPEQWNPPNVALGEGPVAYGCYFPNCEDCGDGGCNSLYSVCQRRQHESSEECRLPRSMPTNTNSDKPSPMTTQQNQVYGGYFSIDFARDVELQTPQHKTTQENFASFLHQQYNADPWVMQSFGGPPVCVVGMGVHDMAIPSIALPQYLTNLEWFLSLLLLPPANDAEEQERLDKTYDIAPTCSHVVWIHSTAPKRQNDTDPAYFYAPQTVERTREWNQAVHQMLLNTKVLPKQRLTIIDVFDASQHYDHRDNVHLQRPWYKSLGAFFSQLMDQITLGDATVPLVAYEDRRMESPPPIVSETNALTLQSAQQAASPTSAQNPSPHASTDDSTFQEQNALVAALRARAGSPRPKQEEPKYSKPTFTDPHLSS</sequence>
<reference evidence="2" key="1">
    <citation type="submission" date="2020-06" db="EMBL/GenBank/DDBJ databases">
        <authorList>
            <consortium name="Plant Systems Biology data submission"/>
        </authorList>
    </citation>
    <scope>NUCLEOTIDE SEQUENCE</scope>
    <source>
        <strain evidence="2">D6</strain>
    </source>
</reference>
<dbReference type="AlphaFoldDB" id="A0A9N8HS29"/>
<organism evidence="2 3">
    <name type="scientific">Seminavis robusta</name>
    <dbReference type="NCBI Taxonomy" id="568900"/>
    <lineage>
        <taxon>Eukaryota</taxon>
        <taxon>Sar</taxon>
        <taxon>Stramenopiles</taxon>
        <taxon>Ochrophyta</taxon>
        <taxon>Bacillariophyta</taxon>
        <taxon>Bacillariophyceae</taxon>
        <taxon>Bacillariophycidae</taxon>
        <taxon>Naviculales</taxon>
        <taxon>Naviculaceae</taxon>
        <taxon>Seminavis</taxon>
    </lineage>
</organism>
<proteinExistence type="predicted"/>
<feature type="region of interest" description="Disordered" evidence="1">
    <location>
        <begin position="103"/>
        <end position="122"/>
    </location>
</feature>
<accession>A0A9N8HS29</accession>
<dbReference type="OrthoDB" id="48458at2759"/>
<protein>
    <submittedName>
        <fullName evidence="2">Uncharacterized protein</fullName>
    </submittedName>
</protein>
<name>A0A9N8HS29_9STRA</name>
<evidence type="ECO:0000313" key="3">
    <source>
        <dbReference type="Proteomes" id="UP001153069"/>
    </source>
</evidence>
<comment type="caution">
    <text evidence="2">The sequence shown here is derived from an EMBL/GenBank/DDBJ whole genome shotgun (WGS) entry which is preliminary data.</text>
</comment>
<dbReference type="EMBL" id="CAICTM010001386">
    <property type="protein sequence ID" value="CAB9523197.1"/>
    <property type="molecule type" value="Genomic_DNA"/>
</dbReference>
<gene>
    <name evidence="2" type="ORF">SEMRO_1388_G268470.1</name>
</gene>
<feature type="region of interest" description="Disordered" evidence="1">
    <location>
        <begin position="357"/>
        <end position="421"/>
    </location>
</feature>